<feature type="domain" description="Fe-containing alcohol dehydrogenase-like C-terminal" evidence="5">
    <location>
        <begin position="71"/>
        <end position="194"/>
    </location>
</feature>
<dbReference type="PANTHER" id="PTHR11496">
    <property type="entry name" value="ALCOHOL DEHYDROGENASE"/>
    <property type="match status" value="1"/>
</dbReference>
<feature type="non-terminal residue" evidence="6">
    <location>
        <position position="1"/>
    </location>
</feature>
<feature type="non-terminal residue" evidence="6">
    <location>
        <position position="233"/>
    </location>
</feature>
<evidence type="ECO:0000259" key="5">
    <source>
        <dbReference type="Pfam" id="PF25137"/>
    </source>
</evidence>
<name>X1DE72_9ZZZZ</name>
<dbReference type="Pfam" id="PF25137">
    <property type="entry name" value="ADH_Fe_C"/>
    <property type="match status" value="1"/>
</dbReference>
<sequence length="233" mass="25596">DYHAGKRSFDKPGLPFIVAPTTSGTGSEVSNNAVIIDPVRQIKQSIRGDKMMAHIVILDPELVLSCPKKYTAFSGADALVQSVEAFVSKASNYLSDIFAIESIKLLLPSLPKVVNGLLNIELREKMMLGSFLDGLAFATSKLGAVHGFAHPIGVKHKINHGLICGLLLPYVMKYNAELVYVQKKYAYIADIAVQSNIATEINLKIRDCPDSINDKALWIIELIKKIFEHCEIS</sequence>
<accession>X1DE72</accession>
<evidence type="ECO:0000256" key="3">
    <source>
        <dbReference type="ARBA" id="ARBA00023027"/>
    </source>
</evidence>
<gene>
    <name evidence="6" type="ORF">S01H4_57332</name>
</gene>
<comment type="caution">
    <text evidence="6">The sequence shown here is derived from an EMBL/GenBank/DDBJ whole genome shotgun (WGS) entry which is preliminary data.</text>
</comment>
<dbReference type="GO" id="GO:0004022">
    <property type="term" value="F:alcohol dehydrogenase (NAD+) activity"/>
    <property type="evidence" value="ECO:0007669"/>
    <property type="project" value="TreeGrafter"/>
</dbReference>
<dbReference type="PROSITE" id="PS00913">
    <property type="entry name" value="ADH_IRON_1"/>
    <property type="match status" value="1"/>
</dbReference>
<organism evidence="6">
    <name type="scientific">marine sediment metagenome</name>
    <dbReference type="NCBI Taxonomy" id="412755"/>
    <lineage>
        <taxon>unclassified sequences</taxon>
        <taxon>metagenomes</taxon>
        <taxon>ecological metagenomes</taxon>
    </lineage>
</organism>
<evidence type="ECO:0000256" key="1">
    <source>
        <dbReference type="ARBA" id="ARBA00007358"/>
    </source>
</evidence>
<proteinExistence type="inferred from homology"/>
<dbReference type="SUPFAM" id="SSF56796">
    <property type="entry name" value="Dehydroquinate synthase-like"/>
    <property type="match status" value="1"/>
</dbReference>
<dbReference type="InterPro" id="IPR056798">
    <property type="entry name" value="ADH_Fe_C"/>
</dbReference>
<reference evidence="6" key="1">
    <citation type="journal article" date="2014" name="Front. Microbiol.">
        <title>High frequency of phylogenetically diverse reductive dehalogenase-homologous genes in deep subseafloor sedimentary metagenomes.</title>
        <authorList>
            <person name="Kawai M."/>
            <person name="Futagami T."/>
            <person name="Toyoda A."/>
            <person name="Takaki Y."/>
            <person name="Nishi S."/>
            <person name="Hori S."/>
            <person name="Arai W."/>
            <person name="Tsubouchi T."/>
            <person name="Morono Y."/>
            <person name="Uchiyama I."/>
            <person name="Ito T."/>
            <person name="Fujiyama A."/>
            <person name="Inagaki F."/>
            <person name="Takami H."/>
        </authorList>
    </citation>
    <scope>NUCLEOTIDE SEQUENCE</scope>
    <source>
        <strain evidence="6">Expedition CK06-06</strain>
    </source>
</reference>
<dbReference type="EMBL" id="BART01033337">
    <property type="protein sequence ID" value="GAH06625.1"/>
    <property type="molecule type" value="Genomic_DNA"/>
</dbReference>
<evidence type="ECO:0000313" key="6">
    <source>
        <dbReference type="EMBL" id="GAH06625.1"/>
    </source>
</evidence>
<evidence type="ECO:0000256" key="2">
    <source>
        <dbReference type="ARBA" id="ARBA00023002"/>
    </source>
</evidence>
<dbReference type="GO" id="GO:0046872">
    <property type="term" value="F:metal ion binding"/>
    <property type="evidence" value="ECO:0007669"/>
    <property type="project" value="InterPro"/>
</dbReference>
<protein>
    <submittedName>
        <fullName evidence="6">Uncharacterized protein</fullName>
    </submittedName>
</protein>
<comment type="similarity">
    <text evidence="1">Belongs to the iron-containing alcohol dehydrogenase family.</text>
</comment>
<dbReference type="Gene3D" id="1.20.1090.10">
    <property type="entry name" value="Dehydroquinate synthase-like - alpha domain"/>
    <property type="match status" value="1"/>
</dbReference>
<keyword evidence="2" id="KW-0560">Oxidoreductase</keyword>
<dbReference type="InterPro" id="IPR039697">
    <property type="entry name" value="Alcohol_dehydrogenase_Fe"/>
</dbReference>
<dbReference type="Gene3D" id="3.40.50.1970">
    <property type="match status" value="1"/>
</dbReference>
<dbReference type="PANTHER" id="PTHR11496:SF102">
    <property type="entry name" value="ALCOHOL DEHYDROGENASE 4"/>
    <property type="match status" value="1"/>
</dbReference>
<dbReference type="Pfam" id="PF00465">
    <property type="entry name" value="Fe-ADH"/>
    <property type="match status" value="1"/>
</dbReference>
<keyword evidence="3" id="KW-0520">NAD</keyword>
<dbReference type="AlphaFoldDB" id="X1DE72"/>
<feature type="domain" description="Alcohol dehydrogenase iron-type/glycerol dehydrogenase GldA" evidence="4">
    <location>
        <begin position="6"/>
        <end position="60"/>
    </location>
</feature>
<dbReference type="InterPro" id="IPR001670">
    <property type="entry name" value="ADH_Fe/GldA"/>
</dbReference>
<dbReference type="CDD" id="cd08551">
    <property type="entry name" value="Fe-ADH"/>
    <property type="match status" value="1"/>
</dbReference>
<evidence type="ECO:0000259" key="4">
    <source>
        <dbReference type="Pfam" id="PF00465"/>
    </source>
</evidence>
<dbReference type="InterPro" id="IPR018211">
    <property type="entry name" value="ADH_Fe_CS"/>
</dbReference>